<evidence type="ECO:0000313" key="3">
    <source>
        <dbReference type="Proteomes" id="UP000664991"/>
    </source>
</evidence>
<feature type="compositionally biased region" description="Low complexity" evidence="1">
    <location>
        <begin position="80"/>
        <end position="93"/>
    </location>
</feature>
<sequence>MPPLSAPPPPHSPHRWLPLEKRVELGERCGVHSAVAGHEGLNAAALRTRLAHPQRRSALRGTPARPGLPSQSDGTPPPLAAAAASASCSGSSRRGSRRCDRRHLDSDGGDGGGHRGLLAPIADQALARGGGTGTR</sequence>
<reference evidence="2 3" key="1">
    <citation type="submission" date="2020-12" db="EMBL/GenBank/DDBJ databases">
        <title>De novo assembly of Tibetan sheep genome.</title>
        <authorList>
            <person name="Li X."/>
        </authorList>
    </citation>
    <scope>NUCLEOTIDE SEQUENCE [LARGE SCALE GENOMIC DNA]</scope>
    <source>
        <tissue evidence="2">Heart</tissue>
    </source>
</reference>
<evidence type="ECO:0000256" key="1">
    <source>
        <dbReference type="SAM" id="MobiDB-lite"/>
    </source>
</evidence>
<protein>
    <submittedName>
        <fullName evidence="2">Uncharacterized protein</fullName>
    </submittedName>
</protein>
<dbReference type="EMBL" id="JAEMGP010000007">
    <property type="protein sequence ID" value="KAG5206240.1"/>
    <property type="molecule type" value="Genomic_DNA"/>
</dbReference>
<proteinExistence type="predicted"/>
<organism evidence="2 3">
    <name type="scientific">Ovis aries</name>
    <name type="common">Sheep</name>
    <dbReference type="NCBI Taxonomy" id="9940"/>
    <lineage>
        <taxon>Eukaryota</taxon>
        <taxon>Metazoa</taxon>
        <taxon>Chordata</taxon>
        <taxon>Craniata</taxon>
        <taxon>Vertebrata</taxon>
        <taxon>Euteleostomi</taxon>
        <taxon>Mammalia</taxon>
        <taxon>Eutheria</taxon>
        <taxon>Laurasiatheria</taxon>
        <taxon>Artiodactyla</taxon>
        <taxon>Ruminantia</taxon>
        <taxon>Pecora</taxon>
        <taxon>Bovidae</taxon>
        <taxon>Caprinae</taxon>
        <taxon>Ovis</taxon>
    </lineage>
</organism>
<name>A0A836A213_SHEEP</name>
<evidence type="ECO:0000313" key="2">
    <source>
        <dbReference type="EMBL" id="KAG5206240.1"/>
    </source>
</evidence>
<comment type="caution">
    <text evidence="2">The sequence shown here is derived from an EMBL/GenBank/DDBJ whole genome shotgun (WGS) entry which is preliminary data.</text>
</comment>
<feature type="region of interest" description="Disordered" evidence="1">
    <location>
        <begin position="53"/>
        <end position="135"/>
    </location>
</feature>
<dbReference type="Proteomes" id="UP000664991">
    <property type="component" value="Unassembled WGS sequence"/>
</dbReference>
<accession>A0A836A213</accession>
<gene>
    <name evidence="2" type="ORF">JEQ12_017813</name>
</gene>
<dbReference type="AlphaFoldDB" id="A0A836A213"/>